<evidence type="ECO:0000256" key="5">
    <source>
        <dbReference type="ARBA" id="ARBA00023002"/>
    </source>
</evidence>
<evidence type="ECO:0000256" key="2">
    <source>
        <dbReference type="ARBA" id="ARBA00009347"/>
    </source>
</evidence>
<organism evidence="10 11">
    <name type="scientific">Teichococcus rhizosphaerae</name>
    <dbReference type="NCBI Taxonomy" id="1335062"/>
    <lineage>
        <taxon>Bacteria</taxon>
        <taxon>Pseudomonadati</taxon>
        <taxon>Pseudomonadota</taxon>
        <taxon>Alphaproteobacteria</taxon>
        <taxon>Acetobacterales</taxon>
        <taxon>Roseomonadaceae</taxon>
        <taxon>Roseomonas</taxon>
    </lineage>
</organism>
<dbReference type="Gene3D" id="1.10.540.10">
    <property type="entry name" value="Acyl-CoA dehydrogenase/oxidase, N-terminal domain"/>
    <property type="match status" value="1"/>
</dbReference>
<dbReference type="Proteomes" id="UP000223527">
    <property type="component" value="Unassembled WGS sequence"/>
</dbReference>
<dbReference type="OrthoDB" id="9775090at2"/>
<evidence type="ECO:0000256" key="4">
    <source>
        <dbReference type="ARBA" id="ARBA00022827"/>
    </source>
</evidence>
<evidence type="ECO:0000256" key="3">
    <source>
        <dbReference type="ARBA" id="ARBA00022630"/>
    </source>
</evidence>
<dbReference type="InterPro" id="IPR013786">
    <property type="entry name" value="AcylCoA_DH/ox_N"/>
</dbReference>
<comment type="similarity">
    <text evidence="2 6">Belongs to the acyl-CoA dehydrogenase family.</text>
</comment>
<evidence type="ECO:0000313" key="11">
    <source>
        <dbReference type="Proteomes" id="UP000223527"/>
    </source>
</evidence>
<keyword evidence="11" id="KW-1185">Reference proteome</keyword>
<evidence type="ECO:0000313" key="10">
    <source>
        <dbReference type="EMBL" id="PHK94377.1"/>
    </source>
</evidence>
<evidence type="ECO:0000256" key="6">
    <source>
        <dbReference type="RuleBase" id="RU362125"/>
    </source>
</evidence>
<feature type="domain" description="Acyl-CoA oxidase/dehydrogenase middle" evidence="8">
    <location>
        <begin position="122"/>
        <end position="218"/>
    </location>
</feature>
<dbReference type="EMBL" id="PDNU01000027">
    <property type="protein sequence ID" value="PHK94377.1"/>
    <property type="molecule type" value="Genomic_DNA"/>
</dbReference>
<accession>A0A2C7ACJ0</accession>
<dbReference type="InterPro" id="IPR037069">
    <property type="entry name" value="AcylCoA_DH/ox_N_sf"/>
</dbReference>
<dbReference type="AlphaFoldDB" id="A0A2C7ACJ0"/>
<evidence type="ECO:0000256" key="1">
    <source>
        <dbReference type="ARBA" id="ARBA00001974"/>
    </source>
</evidence>
<dbReference type="PIRSF" id="PIRSF016578">
    <property type="entry name" value="HsaA"/>
    <property type="match status" value="1"/>
</dbReference>
<name>A0A2C7ACJ0_9PROT</name>
<keyword evidence="5 6" id="KW-0560">Oxidoreductase</keyword>
<dbReference type="InterPro" id="IPR036250">
    <property type="entry name" value="AcylCo_DH-like_C"/>
</dbReference>
<dbReference type="GO" id="GO:0050660">
    <property type="term" value="F:flavin adenine dinucleotide binding"/>
    <property type="evidence" value="ECO:0007669"/>
    <property type="project" value="InterPro"/>
</dbReference>
<keyword evidence="4 6" id="KW-0274">FAD</keyword>
<dbReference type="InterPro" id="IPR046373">
    <property type="entry name" value="Acyl-CoA_Oxase/DH_mid-dom_sf"/>
</dbReference>
<dbReference type="GO" id="GO:0003995">
    <property type="term" value="F:acyl-CoA dehydrogenase activity"/>
    <property type="evidence" value="ECO:0007669"/>
    <property type="project" value="TreeGrafter"/>
</dbReference>
<keyword evidence="3 6" id="KW-0285">Flavoprotein</keyword>
<dbReference type="Gene3D" id="2.40.110.10">
    <property type="entry name" value="Butyryl-CoA Dehydrogenase, subunit A, domain 2"/>
    <property type="match status" value="1"/>
</dbReference>
<dbReference type="RefSeq" id="WP_099096135.1">
    <property type="nucleotide sequence ID" value="NZ_PDNU01000027.1"/>
</dbReference>
<dbReference type="SUPFAM" id="SSF47203">
    <property type="entry name" value="Acyl-CoA dehydrogenase C-terminal domain-like"/>
    <property type="match status" value="1"/>
</dbReference>
<dbReference type="Gene3D" id="1.20.140.10">
    <property type="entry name" value="Butyryl-CoA Dehydrogenase, subunit A, domain 3"/>
    <property type="match status" value="1"/>
</dbReference>
<evidence type="ECO:0000259" key="7">
    <source>
        <dbReference type="Pfam" id="PF00441"/>
    </source>
</evidence>
<dbReference type="SUPFAM" id="SSF56645">
    <property type="entry name" value="Acyl-CoA dehydrogenase NM domain-like"/>
    <property type="match status" value="1"/>
</dbReference>
<dbReference type="InterPro" id="IPR009075">
    <property type="entry name" value="AcylCo_DH/oxidase_C"/>
</dbReference>
<comment type="caution">
    <text evidence="10">The sequence shown here is derived from an EMBL/GenBank/DDBJ whole genome shotgun (WGS) entry which is preliminary data.</text>
</comment>
<sequence>MDFAPTEEQRLLRESAAAFVRRHCPREAVRRWDREGEFPETLHAAMVEAGFPAMVVPAAHGGLGSPMQDCAIVYEELARPSMDIASRIALIAWGAAILGDFASEEMRRAVLPRVARGEAKLSFSLTEPQSGSDAASLRTRARRDGGDWVVSGQKLFSTGAHARDNHIILVARTDPDAPKHKGISLLLVPNDAPGITMRRLDTVGRHIIGLNEIYFDEVRLPGSALIGEENQGWRYVTRHLERERITIAAYNLGCALATLEDAVAYAREREQFGQPIGRFQALAHALADAATEVEAARWLTALAAWRYDQGLPCAREASMAKLHASEMLVRLTTLGMQVLGGHAYTYDHDMQRYWRDARNSTVGGGTSQIQRQLIAREIGL</sequence>
<evidence type="ECO:0000259" key="9">
    <source>
        <dbReference type="Pfam" id="PF02771"/>
    </source>
</evidence>
<dbReference type="Pfam" id="PF02770">
    <property type="entry name" value="Acyl-CoA_dh_M"/>
    <property type="match status" value="1"/>
</dbReference>
<feature type="domain" description="Acyl-CoA dehydrogenase/oxidase C-terminal" evidence="7">
    <location>
        <begin position="230"/>
        <end position="378"/>
    </location>
</feature>
<dbReference type="Pfam" id="PF00441">
    <property type="entry name" value="Acyl-CoA_dh_1"/>
    <property type="match status" value="1"/>
</dbReference>
<protein>
    <submittedName>
        <fullName evidence="10">Acyl-CoA dehydrogenase</fullName>
    </submittedName>
</protein>
<proteinExistence type="inferred from homology"/>
<dbReference type="FunFam" id="1.20.140.10:FF:000001">
    <property type="entry name" value="Acyl-CoA dehydrogenase"/>
    <property type="match status" value="1"/>
</dbReference>
<dbReference type="InterPro" id="IPR006091">
    <property type="entry name" value="Acyl-CoA_Oxase/DH_mid-dom"/>
</dbReference>
<evidence type="ECO:0000259" key="8">
    <source>
        <dbReference type="Pfam" id="PF02770"/>
    </source>
</evidence>
<dbReference type="Pfam" id="PF02771">
    <property type="entry name" value="Acyl-CoA_dh_N"/>
    <property type="match status" value="1"/>
</dbReference>
<dbReference type="PANTHER" id="PTHR43884">
    <property type="entry name" value="ACYL-COA DEHYDROGENASE"/>
    <property type="match status" value="1"/>
</dbReference>
<reference evidence="10 11" key="1">
    <citation type="submission" date="2017-10" db="EMBL/GenBank/DDBJ databases">
        <authorList>
            <person name="Banno H."/>
            <person name="Chua N.-H."/>
        </authorList>
    </citation>
    <scope>NUCLEOTIDE SEQUENCE [LARGE SCALE GENOMIC DNA]</scope>
    <source>
        <strain evidence="10 11">YW11</strain>
    </source>
</reference>
<dbReference type="InterPro" id="IPR009100">
    <property type="entry name" value="AcylCoA_DH/oxidase_NM_dom_sf"/>
</dbReference>
<gene>
    <name evidence="10" type="ORF">CR162_13910</name>
</gene>
<dbReference type="FunFam" id="2.40.110.10:FF:000002">
    <property type="entry name" value="Acyl-CoA dehydrogenase fadE12"/>
    <property type="match status" value="1"/>
</dbReference>
<dbReference type="PANTHER" id="PTHR43884:SF12">
    <property type="entry name" value="ISOVALERYL-COA DEHYDROGENASE, MITOCHONDRIAL-RELATED"/>
    <property type="match status" value="1"/>
</dbReference>
<feature type="domain" description="Acyl-CoA dehydrogenase/oxidase N-terminal" evidence="9">
    <location>
        <begin position="6"/>
        <end position="118"/>
    </location>
</feature>
<comment type="cofactor">
    <cofactor evidence="1 6">
        <name>FAD</name>
        <dbReference type="ChEBI" id="CHEBI:57692"/>
    </cofactor>
</comment>